<gene>
    <name evidence="1" type="ORF">QT716_05725</name>
</gene>
<comment type="caution">
    <text evidence="1">The sequence shown here is derived from an EMBL/GenBank/DDBJ whole genome shotgun (WGS) entry which is preliminary data.</text>
</comment>
<sequence>MDKRIETMLEEVKTSLGLKQFVLHTHSLSKELSAFGGFDISLTADWLPPGANAPEEDDILPEGSVSTRYSLRFRQLQNVSTQGEQSFAEPIAASEEEFLKWMQQQTGLCTENTIVITNRIHNGIDGDVMHQQIPVQTDGFLELQWDESGRLLECILPILGTNTFEEGPFSMTLEAIEPLVRQQLTAIRLPIEDEARFSDYYAMDEVFVAQDGTVLPFYPEEQSAYFPSQVLHWKTASNLQLDKLSVLPFNREVSSEEAFAILNHPDNKLTDDTAKRCIQSVTELLSSLLPEESGDWEVYRIMQQPGTIEVVCRKLGEIAGPLRRKTFFVLNKDTYEVMNFMDSIEMVQLFEGFTQPRVETVSQEEAFEKMISYITLEPRYVYHQPTGTYKLCGLLDAEECIDAVTGELKLLNDL</sequence>
<dbReference type="EMBL" id="JAUBDH010000003">
    <property type="protein sequence ID" value="MDW0109552.1"/>
    <property type="molecule type" value="Genomic_DNA"/>
</dbReference>
<organism evidence="1 2">
    <name type="scientific">Sporosarcina aquimarina</name>
    <dbReference type="NCBI Taxonomy" id="114975"/>
    <lineage>
        <taxon>Bacteria</taxon>
        <taxon>Bacillati</taxon>
        <taxon>Bacillota</taxon>
        <taxon>Bacilli</taxon>
        <taxon>Bacillales</taxon>
        <taxon>Caryophanaceae</taxon>
        <taxon>Sporosarcina</taxon>
    </lineage>
</organism>
<evidence type="ECO:0000313" key="1">
    <source>
        <dbReference type="EMBL" id="MDW0109552.1"/>
    </source>
</evidence>
<dbReference type="Proteomes" id="UP001280629">
    <property type="component" value="Unassembled WGS sequence"/>
</dbReference>
<keyword evidence="2" id="KW-1185">Reference proteome</keyword>
<protein>
    <submittedName>
        <fullName evidence="1">Uncharacterized protein</fullName>
    </submittedName>
</protein>
<evidence type="ECO:0000313" key="2">
    <source>
        <dbReference type="Proteomes" id="UP001280629"/>
    </source>
</evidence>
<dbReference type="RefSeq" id="WP_317935098.1">
    <property type="nucleotide sequence ID" value="NZ_JAUBDH010000003.1"/>
</dbReference>
<reference evidence="1 2" key="1">
    <citation type="submission" date="2023-06" db="EMBL/GenBank/DDBJ databases">
        <title>Sporosarcina sp. nov., isolated from Korean traditional fermented seafood 'Jeotgal'.</title>
        <authorList>
            <person name="Yang A.-I."/>
            <person name="Shin N.-R."/>
        </authorList>
    </citation>
    <scope>NUCLEOTIDE SEQUENCE [LARGE SCALE GENOMIC DNA]</scope>
    <source>
        <strain evidence="1 2">KCTC3840</strain>
    </source>
</reference>
<name>A0ABU4G1L6_9BACL</name>
<accession>A0ABU4G1L6</accession>
<proteinExistence type="predicted"/>